<dbReference type="RefSeq" id="WP_196105436.1">
    <property type="nucleotide sequence ID" value="NZ_CP064942.1"/>
</dbReference>
<dbReference type="Gene3D" id="1.10.260.40">
    <property type="entry name" value="lambda repressor-like DNA-binding domains"/>
    <property type="match status" value="1"/>
</dbReference>
<protein>
    <submittedName>
        <fullName evidence="2">Helix-turn-helix transcriptional regulator</fullName>
    </submittedName>
</protein>
<dbReference type="SMART" id="SM00530">
    <property type="entry name" value="HTH_XRE"/>
    <property type="match status" value="1"/>
</dbReference>
<name>A0A7S9LW32_9RHOB</name>
<evidence type="ECO:0000313" key="3">
    <source>
        <dbReference type="Proteomes" id="UP000594800"/>
    </source>
</evidence>
<feature type="domain" description="HTH cro/C1-type" evidence="1">
    <location>
        <begin position="6"/>
        <end position="58"/>
    </location>
</feature>
<evidence type="ECO:0000259" key="1">
    <source>
        <dbReference type="PROSITE" id="PS50943"/>
    </source>
</evidence>
<dbReference type="InterPro" id="IPR001387">
    <property type="entry name" value="Cro/C1-type_HTH"/>
</dbReference>
<dbReference type="CDD" id="cd00093">
    <property type="entry name" value="HTH_XRE"/>
    <property type="match status" value="1"/>
</dbReference>
<dbReference type="GO" id="GO:0003677">
    <property type="term" value="F:DNA binding"/>
    <property type="evidence" value="ECO:0007669"/>
    <property type="project" value="InterPro"/>
</dbReference>
<dbReference type="InterPro" id="IPR010982">
    <property type="entry name" value="Lambda_DNA-bd_dom_sf"/>
</dbReference>
<dbReference type="PROSITE" id="PS50943">
    <property type="entry name" value="HTH_CROC1"/>
    <property type="match status" value="1"/>
</dbReference>
<proteinExistence type="predicted"/>
<dbReference type="Proteomes" id="UP000594800">
    <property type="component" value="Chromosome"/>
</dbReference>
<accession>A0A7S9LW32</accession>
<evidence type="ECO:0000313" key="2">
    <source>
        <dbReference type="EMBL" id="QPH56179.1"/>
    </source>
</evidence>
<organism evidence="2 3">
    <name type="scientific">Pontivivens ytuae</name>
    <dbReference type="NCBI Taxonomy" id="2789856"/>
    <lineage>
        <taxon>Bacteria</taxon>
        <taxon>Pseudomonadati</taxon>
        <taxon>Pseudomonadota</taxon>
        <taxon>Alphaproteobacteria</taxon>
        <taxon>Rhodobacterales</taxon>
        <taxon>Paracoccaceae</taxon>
        <taxon>Pontivivens</taxon>
    </lineage>
</organism>
<gene>
    <name evidence="2" type="ORF">I0K15_10010</name>
</gene>
<dbReference type="KEGG" id="poz:I0K15_10010"/>
<dbReference type="Pfam" id="PF01381">
    <property type="entry name" value="HTH_3"/>
    <property type="match status" value="1"/>
</dbReference>
<sequence length="70" mass="7976">MRFLGELRAREGLSQADLAKRLSKPPSFVGKYETYERRLDVIEFLVVLRTLKSSFSGFEEATAIKLPEAL</sequence>
<reference evidence="2 3" key="1">
    <citation type="submission" date="2020-11" db="EMBL/GenBank/DDBJ databases">
        <title>Description of Pontivivens ytuae sp. nov. isolated from deep sea sediment of Mariana Trench.</title>
        <authorList>
            <person name="Wang Z."/>
            <person name="Sun Q.-L."/>
            <person name="Xu X.-D."/>
            <person name="Tang Y.-Z."/>
            <person name="Zhang J."/>
        </authorList>
    </citation>
    <scope>NUCLEOTIDE SEQUENCE [LARGE SCALE GENOMIC DNA]</scope>
    <source>
        <strain evidence="2 3">MT2928</strain>
    </source>
</reference>
<keyword evidence="3" id="KW-1185">Reference proteome</keyword>
<dbReference type="AlphaFoldDB" id="A0A7S9LW32"/>
<dbReference type="SUPFAM" id="SSF47413">
    <property type="entry name" value="lambda repressor-like DNA-binding domains"/>
    <property type="match status" value="1"/>
</dbReference>
<dbReference type="EMBL" id="CP064942">
    <property type="protein sequence ID" value="QPH56179.1"/>
    <property type="molecule type" value="Genomic_DNA"/>
</dbReference>